<evidence type="ECO:0000313" key="1">
    <source>
        <dbReference type="EMBL" id="XDQ15620.1"/>
    </source>
</evidence>
<reference evidence="1" key="1">
    <citation type="submission" date="2024-07" db="EMBL/GenBank/DDBJ databases">
        <authorList>
            <person name="Yu S.T."/>
        </authorList>
    </citation>
    <scope>NUCLEOTIDE SEQUENCE</scope>
    <source>
        <strain evidence="1">R11</strain>
    </source>
</reference>
<dbReference type="EMBL" id="CP163432">
    <property type="protein sequence ID" value="XDQ15620.1"/>
    <property type="molecule type" value="Genomic_DNA"/>
</dbReference>
<dbReference type="RefSeq" id="WP_369275551.1">
    <property type="nucleotide sequence ID" value="NZ_CP163432.1"/>
</dbReference>
<accession>A0AB39NCY4</accession>
<gene>
    <name evidence="1" type="ORF">AB5J55_41250</name>
</gene>
<sequence length="40" mass="4366">MHAAAAARAQAWVDAALAYKRLLEGSPLVGQEWITARIRC</sequence>
<protein>
    <submittedName>
        <fullName evidence="1">Uncharacterized protein</fullName>
    </submittedName>
</protein>
<organism evidence="1">
    <name type="scientific">Streptomyces sp. R11</name>
    <dbReference type="NCBI Taxonomy" id="3238625"/>
    <lineage>
        <taxon>Bacteria</taxon>
        <taxon>Bacillati</taxon>
        <taxon>Actinomycetota</taxon>
        <taxon>Actinomycetes</taxon>
        <taxon>Kitasatosporales</taxon>
        <taxon>Streptomycetaceae</taxon>
        <taxon>Streptomyces</taxon>
    </lineage>
</organism>
<name>A0AB39NCY4_9ACTN</name>
<dbReference type="AlphaFoldDB" id="A0AB39NCY4"/>
<proteinExistence type="predicted"/>